<feature type="transmembrane region" description="Helical" evidence="1">
    <location>
        <begin position="209"/>
        <end position="231"/>
    </location>
</feature>
<gene>
    <name evidence="2" type="ORF">CC1G_02028</name>
</gene>
<dbReference type="AlphaFoldDB" id="A8N6C3"/>
<keyword evidence="1" id="KW-1133">Transmembrane helix</keyword>
<feature type="transmembrane region" description="Helical" evidence="1">
    <location>
        <begin position="168"/>
        <end position="189"/>
    </location>
</feature>
<evidence type="ECO:0000313" key="3">
    <source>
        <dbReference type="Proteomes" id="UP000001861"/>
    </source>
</evidence>
<dbReference type="VEuPathDB" id="FungiDB:CC1G_02028"/>
<name>A8N6C3_COPC7</name>
<evidence type="ECO:0008006" key="4">
    <source>
        <dbReference type="Google" id="ProtNLM"/>
    </source>
</evidence>
<protein>
    <recommendedName>
        <fullName evidence="4">Integral membrane protein</fullName>
    </recommendedName>
</protein>
<feature type="transmembrane region" description="Helical" evidence="1">
    <location>
        <begin position="237"/>
        <end position="255"/>
    </location>
</feature>
<dbReference type="EMBL" id="AACS02000003">
    <property type="protein sequence ID" value="EAU91539.1"/>
    <property type="molecule type" value="Genomic_DNA"/>
</dbReference>
<reference evidence="2 3" key="1">
    <citation type="journal article" date="2010" name="Proc. Natl. Acad. Sci. U.S.A.">
        <title>Insights into evolution of multicellular fungi from the assembled chromosomes of the mushroom Coprinopsis cinerea (Coprinus cinereus).</title>
        <authorList>
            <person name="Stajich J.E."/>
            <person name="Wilke S.K."/>
            <person name="Ahren D."/>
            <person name="Au C.H."/>
            <person name="Birren B.W."/>
            <person name="Borodovsky M."/>
            <person name="Burns C."/>
            <person name="Canback B."/>
            <person name="Casselton L.A."/>
            <person name="Cheng C.K."/>
            <person name="Deng J."/>
            <person name="Dietrich F.S."/>
            <person name="Fargo D.C."/>
            <person name="Farman M.L."/>
            <person name="Gathman A.C."/>
            <person name="Goldberg J."/>
            <person name="Guigo R."/>
            <person name="Hoegger P.J."/>
            <person name="Hooker J.B."/>
            <person name="Huggins A."/>
            <person name="James T.Y."/>
            <person name="Kamada T."/>
            <person name="Kilaru S."/>
            <person name="Kodira C."/>
            <person name="Kues U."/>
            <person name="Kupfer D."/>
            <person name="Kwan H.S."/>
            <person name="Lomsadze A."/>
            <person name="Li W."/>
            <person name="Lilly W.W."/>
            <person name="Ma L.J."/>
            <person name="Mackey A.J."/>
            <person name="Manning G."/>
            <person name="Martin F."/>
            <person name="Muraguchi H."/>
            <person name="Natvig D.O."/>
            <person name="Palmerini H."/>
            <person name="Ramesh M.A."/>
            <person name="Rehmeyer C.J."/>
            <person name="Roe B.A."/>
            <person name="Shenoy N."/>
            <person name="Stanke M."/>
            <person name="Ter-Hovhannisyan V."/>
            <person name="Tunlid A."/>
            <person name="Velagapudi R."/>
            <person name="Vision T.J."/>
            <person name="Zeng Q."/>
            <person name="Zolan M.E."/>
            <person name="Pukkila P.J."/>
        </authorList>
    </citation>
    <scope>NUCLEOTIDE SEQUENCE [LARGE SCALE GENOMIC DNA]</scope>
    <source>
        <strain evidence="3">Okayama-7 / 130 / ATCC MYA-4618 / FGSC 9003</strain>
    </source>
</reference>
<feature type="transmembrane region" description="Helical" evidence="1">
    <location>
        <begin position="62"/>
        <end position="80"/>
    </location>
</feature>
<comment type="caution">
    <text evidence="2">The sequence shown here is derived from an EMBL/GenBank/DDBJ whole genome shotgun (WGS) entry which is preliminary data.</text>
</comment>
<proteinExistence type="predicted"/>
<evidence type="ECO:0000313" key="2">
    <source>
        <dbReference type="EMBL" id="EAU91539.1"/>
    </source>
</evidence>
<dbReference type="GeneID" id="6006834"/>
<accession>A8N6C3</accession>
<dbReference type="OMA" id="GECIMIS"/>
<keyword evidence="3" id="KW-1185">Reference proteome</keyword>
<keyword evidence="1" id="KW-0472">Membrane</keyword>
<sequence>MNGGDVPSLEEILLQERFDVARAVAFAVLACLSWEACINLSFDVDYFWASTRGIVKTIHYTARSFGVLSQIGSVYIKYYFKYLEKPTDSRCRKWLISQFLALILLMFNLEVLLMTRVYALYDRNYRVAWGLGIFTVLKSTAAAVIVAFTIMRAHFGQACILTWVPQELIVGLSAVEIATHCLIIGLTVVKSLRSAGGRPWWSISLLRMVIRDSILIFATLTILHVMLITDISGDGKFISMILPVSIGVCSISAKLQTCRIIRNMRDFSPGITLHSNTDYCTELTVVTTIP</sequence>
<dbReference type="KEGG" id="cci:CC1G_02028"/>
<organism evidence="2 3">
    <name type="scientific">Coprinopsis cinerea (strain Okayama-7 / 130 / ATCC MYA-4618 / FGSC 9003)</name>
    <name type="common">Inky cap fungus</name>
    <name type="synonym">Hormographiella aspergillata</name>
    <dbReference type="NCBI Taxonomy" id="240176"/>
    <lineage>
        <taxon>Eukaryota</taxon>
        <taxon>Fungi</taxon>
        <taxon>Dikarya</taxon>
        <taxon>Basidiomycota</taxon>
        <taxon>Agaricomycotina</taxon>
        <taxon>Agaricomycetes</taxon>
        <taxon>Agaricomycetidae</taxon>
        <taxon>Agaricales</taxon>
        <taxon>Agaricineae</taxon>
        <taxon>Psathyrellaceae</taxon>
        <taxon>Coprinopsis</taxon>
    </lineage>
</organism>
<dbReference type="InParanoid" id="A8N6C3"/>
<dbReference type="RefSeq" id="XP_001830392.1">
    <property type="nucleotide sequence ID" value="XM_001830340.2"/>
</dbReference>
<feature type="transmembrane region" description="Helical" evidence="1">
    <location>
        <begin position="127"/>
        <end position="148"/>
    </location>
</feature>
<keyword evidence="1" id="KW-0812">Transmembrane</keyword>
<dbReference type="OrthoDB" id="3020506at2759"/>
<feature type="transmembrane region" description="Helical" evidence="1">
    <location>
        <begin position="20"/>
        <end position="42"/>
    </location>
</feature>
<feature type="transmembrane region" description="Helical" evidence="1">
    <location>
        <begin position="95"/>
        <end position="115"/>
    </location>
</feature>
<dbReference type="Proteomes" id="UP000001861">
    <property type="component" value="Unassembled WGS sequence"/>
</dbReference>
<dbReference type="STRING" id="240176.A8N6C3"/>
<evidence type="ECO:0000256" key="1">
    <source>
        <dbReference type="SAM" id="Phobius"/>
    </source>
</evidence>